<dbReference type="AlphaFoldDB" id="A0A164M3K4"/>
<evidence type="ECO:0000313" key="1">
    <source>
        <dbReference type="EMBL" id="KZS86320.1"/>
    </source>
</evidence>
<name>A0A164M3K4_9AGAM</name>
<gene>
    <name evidence="1" type="ORF">SISNIDRAFT_492066</name>
</gene>
<keyword evidence="2" id="KW-1185">Reference proteome</keyword>
<dbReference type="Proteomes" id="UP000076722">
    <property type="component" value="Unassembled WGS sequence"/>
</dbReference>
<accession>A0A164M3K4</accession>
<sequence length="333" mass="37524">MLTLSPVRDDTKIFRLYSVQQMNLLCDLDTLHQKASISLENFEPSGPWTAGTEGNLTDNLVGVHPFKGVVNNAAMGYFTVKILDRLLAACGLDSPVPKHTQEVIVKCPMPVSEDWIDTDASVTRRRVAIAGDMDNWGSTMAYWASHQLTINVPDDVSYQDVVLINIRYLYEHGNHFLPLTKFLLASLALRFLVEHNGESDQADWNAYRTRHGLDSIASNLFPKDLGQFLKPLFVAVAYSPTIFFKRQALTDNTISNLDLLKELVFPSRVASSNRIAVEKSLFKIIAEYALNPNDDVFKSWKIYIHKQLQEIGQAIDEPDQPITYVWASSAQTF</sequence>
<dbReference type="EMBL" id="KV419557">
    <property type="protein sequence ID" value="KZS86320.1"/>
    <property type="molecule type" value="Genomic_DNA"/>
</dbReference>
<protein>
    <submittedName>
        <fullName evidence="1">Uncharacterized protein</fullName>
    </submittedName>
</protein>
<proteinExistence type="predicted"/>
<organism evidence="1 2">
    <name type="scientific">Sistotremastrum niveocremeum HHB9708</name>
    <dbReference type="NCBI Taxonomy" id="1314777"/>
    <lineage>
        <taxon>Eukaryota</taxon>
        <taxon>Fungi</taxon>
        <taxon>Dikarya</taxon>
        <taxon>Basidiomycota</taxon>
        <taxon>Agaricomycotina</taxon>
        <taxon>Agaricomycetes</taxon>
        <taxon>Sistotremastrales</taxon>
        <taxon>Sistotremastraceae</taxon>
        <taxon>Sertulicium</taxon>
        <taxon>Sertulicium niveocremeum</taxon>
    </lineage>
</organism>
<evidence type="ECO:0000313" key="2">
    <source>
        <dbReference type="Proteomes" id="UP000076722"/>
    </source>
</evidence>
<reference evidence="1 2" key="1">
    <citation type="journal article" date="2016" name="Mol. Biol. Evol.">
        <title>Comparative Genomics of Early-Diverging Mushroom-Forming Fungi Provides Insights into the Origins of Lignocellulose Decay Capabilities.</title>
        <authorList>
            <person name="Nagy L.G."/>
            <person name="Riley R."/>
            <person name="Tritt A."/>
            <person name="Adam C."/>
            <person name="Daum C."/>
            <person name="Floudas D."/>
            <person name="Sun H."/>
            <person name="Yadav J.S."/>
            <person name="Pangilinan J."/>
            <person name="Larsson K.H."/>
            <person name="Matsuura K."/>
            <person name="Barry K."/>
            <person name="Labutti K."/>
            <person name="Kuo R."/>
            <person name="Ohm R.A."/>
            <person name="Bhattacharya S.S."/>
            <person name="Shirouzu T."/>
            <person name="Yoshinaga Y."/>
            <person name="Martin F.M."/>
            <person name="Grigoriev I.V."/>
            <person name="Hibbett D.S."/>
        </authorList>
    </citation>
    <scope>NUCLEOTIDE SEQUENCE [LARGE SCALE GENOMIC DNA]</scope>
    <source>
        <strain evidence="1 2">HHB9708</strain>
    </source>
</reference>